<protein>
    <submittedName>
        <fullName evidence="2">Uncharacterized protein</fullName>
    </submittedName>
</protein>
<evidence type="ECO:0000313" key="3">
    <source>
        <dbReference type="Proteomes" id="UP001296104"/>
    </source>
</evidence>
<sequence>MSSEQSFSQADLRKTAQDYKRDAARKHKWALGQSEGVGRAVGKPRPHRPSETSFNMKRREEKSAVASLAHGAKVARKHDMLEGAAMTDDSSGSNSDDYDEKPSPAADATITYSFDAARGPTKGSQILNVALAKAVEKFEERETIELVKTEYELLDHEGETVGPSPEKKRKNKSNKVAVPDLPSAAVPDADEDYEFV</sequence>
<feature type="region of interest" description="Disordered" evidence="1">
    <location>
        <begin position="154"/>
        <end position="196"/>
    </location>
</feature>
<evidence type="ECO:0000313" key="2">
    <source>
        <dbReference type="EMBL" id="CAK4030551.1"/>
    </source>
</evidence>
<name>A0AAI8Z181_9PEZI</name>
<reference evidence="2" key="1">
    <citation type="submission" date="2023-11" db="EMBL/GenBank/DDBJ databases">
        <authorList>
            <person name="Alioto T."/>
            <person name="Alioto T."/>
            <person name="Gomez Garrido J."/>
        </authorList>
    </citation>
    <scope>NUCLEOTIDE SEQUENCE</scope>
</reference>
<feature type="compositionally biased region" description="Basic and acidic residues" evidence="1">
    <location>
        <begin position="11"/>
        <end position="22"/>
    </location>
</feature>
<feature type="region of interest" description="Disordered" evidence="1">
    <location>
        <begin position="1"/>
        <end position="105"/>
    </location>
</feature>
<accession>A0AAI8Z181</accession>
<comment type="caution">
    <text evidence="2">The sequence shown here is derived from an EMBL/GenBank/DDBJ whole genome shotgun (WGS) entry which is preliminary data.</text>
</comment>
<organism evidence="2 3">
    <name type="scientific">Lecanosticta acicola</name>
    <dbReference type="NCBI Taxonomy" id="111012"/>
    <lineage>
        <taxon>Eukaryota</taxon>
        <taxon>Fungi</taxon>
        <taxon>Dikarya</taxon>
        <taxon>Ascomycota</taxon>
        <taxon>Pezizomycotina</taxon>
        <taxon>Dothideomycetes</taxon>
        <taxon>Dothideomycetidae</taxon>
        <taxon>Mycosphaerellales</taxon>
        <taxon>Mycosphaerellaceae</taxon>
        <taxon>Lecanosticta</taxon>
    </lineage>
</organism>
<evidence type="ECO:0000256" key="1">
    <source>
        <dbReference type="SAM" id="MobiDB-lite"/>
    </source>
</evidence>
<gene>
    <name evidence="2" type="ORF">LECACI_7A005709</name>
</gene>
<dbReference type="Proteomes" id="UP001296104">
    <property type="component" value="Unassembled WGS sequence"/>
</dbReference>
<proteinExistence type="predicted"/>
<dbReference type="AlphaFoldDB" id="A0AAI8Z181"/>
<keyword evidence="3" id="KW-1185">Reference proteome</keyword>
<dbReference type="EMBL" id="CAVMBE010000037">
    <property type="protein sequence ID" value="CAK4030551.1"/>
    <property type="molecule type" value="Genomic_DNA"/>
</dbReference>